<gene>
    <name evidence="2" type="ORF">INT46_009971</name>
</gene>
<organism evidence="2 3">
    <name type="scientific">Mucor plumbeus</name>
    <dbReference type="NCBI Taxonomy" id="97098"/>
    <lineage>
        <taxon>Eukaryota</taxon>
        <taxon>Fungi</taxon>
        <taxon>Fungi incertae sedis</taxon>
        <taxon>Mucoromycota</taxon>
        <taxon>Mucoromycotina</taxon>
        <taxon>Mucoromycetes</taxon>
        <taxon>Mucorales</taxon>
        <taxon>Mucorineae</taxon>
        <taxon>Mucoraceae</taxon>
        <taxon>Mucor</taxon>
    </lineage>
</organism>
<dbReference type="EMBL" id="JAEPRC010000249">
    <property type="protein sequence ID" value="KAG2202811.1"/>
    <property type="molecule type" value="Genomic_DNA"/>
</dbReference>
<dbReference type="PANTHER" id="PTHR12732:SF8">
    <property type="entry name" value="NUCLEAR MRNA EXPORT PROTEIN THP1"/>
    <property type="match status" value="1"/>
</dbReference>
<feature type="domain" description="PCI" evidence="1">
    <location>
        <begin position="213"/>
        <end position="401"/>
    </location>
</feature>
<protein>
    <recommendedName>
        <fullName evidence="1">PCI domain-containing protein</fullName>
    </recommendedName>
</protein>
<keyword evidence="3" id="KW-1185">Reference proteome</keyword>
<accession>A0A8H7R1S4</accession>
<evidence type="ECO:0000259" key="1">
    <source>
        <dbReference type="PROSITE" id="PS50250"/>
    </source>
</evidence>
<reference evidence="2" key="1">
    <citation type="submission" date="2020-12" db="EMBL/GenBank/DDBJ databases">
        <title>Metabolic potential, ecology and presence of endohyphal bacteria is reflected in genomic diversity of Mucoromycotina.</title>
        <authorList>
            <person name="Muszewska A."/>
            <person name="Okrasinska A."/>
            <person name="Steczkiewicz K."/>
            <person name="Drgas O."/>
            <person name="Orlowska M."/>
            <person name="Perlinska-Lenart U."/>
            <person name="Aleksandrzak-Piekarczyk T."/>
            <person name="Szatraj K."/>
            <person name="Zielenkiewicz U."/>
            <person name="Pilsyk S."/>
            <person name="Malc E."/>
            <person name="Mieczkowski P."/>
            <person name="Kruszewska J.S."/>
            <person name="Biernat P."/>
            <person name="Pawlowska J."/>
        </authorList>
    </citation>
    <scope>NUCLEOTIDE SEQUENCE</scope>
    <source>
        <strain evidence="2">CBS 226.32</strain>
    </source>
</reference>
<dbReference type="GO" id="GO:0000973">
    <property type="term" value="P:post-transcriptional tethering of RNA polymerase II gene DNA at nuclear periphery"/>
    <property type="evidence" value="ECO:0007669"/>
    <property type="project" value="TreeGrafter"/>
</dbReference>
<sequence>MANIRNFADQIRQAYTSQDEQLFGQLITIDISSPTVNALAQDLIHTNEDQAQQIINNALEDTSYALAEAMNNYLDVVRYLTNNDIDFVFDTFANFYRTLIPVFNGPDTFYMVPVIKSLSTSLVQLAFRVDKMGLIGKARKANAAARLVSKVFNIMLADRSPMETSKRQGIFHITNLAFKVYFKLNSVRMCQTFISNIRTGGLELEMFPISQQVTYKYYIGRYSLYHGRLVQAEECLLFAFEKCHAHQWHNKRMILHYLIPTRIILGHFPSIQLLEKYQIAPPYVNLMKAIRSGNIHAYLEHLEIYFDYFYNRLTYLLLKERGIVLVWRCLLKNMYTHKHGTESAPLLEFEECRKAFIFSSKDDSYDYDDIECVLVSLVSQGYIRGYIQHGRQRQVFSKVSAFPPISKVRIHAERYNEALIEDHLIQTQLTIPNEIKQLMN</sequence>
<proteinExistence type="predicted"/>
<dbReference type="Proteomes" id="UP000650833">
    <property type="component" value="Unassembled WGS sequence"/>
</dbReference>
<dbReference type="Gene3D" id="1.10.10.10">
    <property type="entry name" value="Winged helix-like DNA-binding domain superfamily/Winged helix DNA-binding domain"/>
    <property type="match status" value="1"/>
</dbReference>
<dbReference type="GO" id="GO:0003690">
    <property type="term" value="F:double-stranded DNA binding"/>
    <property type="evidence" value="ECO:0007669"/>
    <property type="project" value="InterPro"/>
</dbReference>
<evidence type="ECO:0000313" key="3">
    <source>
        <dbReference type="Proteomes" id="UP000650833"/>
    </source>
</evidence>
<dbReference type="GO" id="GO:0003723">
    <property type="term" value="F:RNA binding"/>
    <property type="evidence" value="ECO:0007669"/>
    <property type="project" value="InterPro"/>
</dbReference>
<dbReference type="SMART" id="SM00753">
    <property type="entry name" value="PAM"/>
    <property type="match status" value="1"/>
</dbReference>
<dbReference type="InterPro" id="IPR036388">
    <property type="entry name" value="WH-like_DNA-bd_sf"/>
</dbReference>
<name>A0A8H7R1S4_9FUNG</name>
<dbReference type="AlphaFoldDB" id="A0A8H7R1S4"/>
<dbReference type="GO" id="GO:0070390">
    <property type="term" value="C:transcription export complex 2"/>
    <property type="evidence" value="ECO:0007669"/>
    <property type="project" value="TreeGrafter"/>
</dbReference>
<dbReference type="PANTHER" id="PTHR12732">
    <property type="entry name" value="UNCHARACTERIZED PROTEASOME COMPONENT REGION PCI-CONTAINING"/>
    <property type="match status" value="1"/>
</dbReference>
<dbReference type="GO" id="GO:0006368">
    <property type="term" value="P:transcription elongation by RNA polymerase II"/>
    <property type="evidence" value="ECO:0007669"/>
    <property type="project" value="TreeGrafter"/>
</dbReference>
<dbReference type="InterPro" id="IPR045114">
    <property type="entry name" value="Csn12-like"/>
</dbReference>
<dbReference type="PROSITE" id="PS50250">
    <property type="entry name" value="PCI"/>
    <property type="match status" value="1"/>
</dbReference>
<dbReference type="OrthoDB" id="5404651at2759"/>
<evidence type="ECO:0000313" key="2">
    <source>
        <dbReference type="EMBL" id="KAG2202811.1"/>
    </source>
</evidence>
<dbReference type="GO" id="GO:0016973">
    <property type="term" value="P:poly(A)+ mRNA export from nucleus"/>
    <property type="evidence" value="ECO:0007669"/>
    <property type="project" value="TreeGrafter"/>
</dbReference>
<dbReference type="InterPro" id="IPR000717">
    <property type="entry name" value="PCI_dom"/>
</dbReference>
<comment type="caution">
    <text evidence="2">The sequence shown here is derived from an EMBL/GenBank/DDBJ whole genome shotgun (WGS) entry which is preliminary data.</text>
</comment>